<dbReference type="PANTHER" id="PTHR16043:SF1">
    <property type="entry name" value="DALR ANTICODON-BINDING DOMAIN-CONTAINING PROTEIN 3"/>
    <property type="match status" value="1"/>
</dbReference>
<sequence>MEEYLIFKFTKCLYASFHIPSESLLEHKFIYFEKEKFRHKGDISILRRPLNDCTENVDVLIEESKSKWYLPLKAVNISTDYIHLFFNKDVVFRKTLQGVQNKNKSYGFYKTNKKIVLQKDTGVKNALTQLRIDKALELTTKLVQKLGYELRTEDSEVCLKFYLTNRSEVPAGYKRIFVMGVEDGKKKCELTTEKYFSLKSSEVNSMSNGMDSASSSEHLVDTSVKFNLFHASVASSSRLSASGEISHNTKDAIFVVYNYVRLKTILNTYHSKVEQNIYPPLPSIELTEFSLLSKDEEWGILLDHILRFPQLVAEFSDKLEKEGKVHLHGFFIMLVVFSNQISRYYRRVRILTEAKPHLVQVMFARLHLISACVTIYEVMFECLAIRPPSSM</sequence>
<dbReference type="RefSeq" id="XP_008487888.1">
    <property type="nucleotide sequence ID" value="XM_008489666.3"/>
</dbReference>
<dbReference type="PaxDb" id="121845-A0A1S3DTW1"/>
<accession>A0A1S3DTW1</accession>
<dbReference type="GO" id="GO:0106217">
    <property type="term" value="P:tRNA C3-cytosine methylation"/>
    <property type="evidence" value="ECO:0007669"/>
    <property type="project" value="TreeGrafter"/>
</dbReference>
<dbReference type="AlphaFoldDB" id="A0A1S3DTW1"/>
<dbReference type="GeneID" id="103524637"/>
<reference evidence="3" key="1">
    <citation type="submission" date="2025-08" db="UniProtKB">
        <authorList>
            <consortium name="RefSeq"/>
        </authorList>
    </citation>
    <scope>IDENTIFICATION</scope>
</reference>
<keyword evidence="2" id="KW-1185">Reference proteome</keyword>
<dbReference type="KEGG" id="dci:103524637"/>
<feature type="domain" description="DALR anticodon binding" evidence="1">
    <location>
        <begin position="255"/>
        <end position="391"/>
    </location>
</feature>
<evidence type="ECO:0000313" key="2">
    <source>
        <dbReference type="Proteomes" id="UP000079169"/>
    </source>
</evidence>
<name>A0A1S3DTW1_DIACI</name>
<dbReference type="Proteomes" id="UP000079169">
    <property type="component" value="Unplaced"/>
</dbReference>
<dbReference type="InterPro" id="IPR008909">
    <property type="entry name" value="DALR_anticod-bd"/>
</dbReference>
<dbReference type="Gene3D" id="1.10.730.10">
    <property type="entry name" value="Isoleucyl-tRNA Synthetase, Domain 1"/>
    <property type="match status" value="1"/>
</dbReference>
<dbReference type="Pfam" id="PF05746">
    <property type="entry name" value="DALR_1"/>
    <property type="match status" value="1"/>
</dbReference>
<dbReference type="InterPro" id="IPR009080">
    <property type="entry name" value="tRNAsynth_Ia_anticodon-bd"/>
</dbReference>
<proteinExistence type="predicted"/>
<gene>
    <name evidence="3" type="primary">LOC103524637</name>
</gene>
<dbReference type="STRING" id="121845.A0A1S3DTW1"/>
<dbReference type="PANTHER" id="PTHR16043">
    <property type="entry name" value="DALRD3 PROTEIN"/>
    <property type="match status" value="1"/>
</dbReference>
<dbReference type="SMART" id="SM00836">
    <property type="entry name" value="DALR_1"/>
    <property type="match status" value="1"/>
</dbReference>
<evidence type="ECO:0000259" key="1">
    <source>
        <dbReference type="SMART" id="SM00836"/>
    </source>
</evidence>
<dbReference type="GO" id="GO:0006420">
    <property type="term" value="P:arginyl-tRNA aminoacylation"/>
    <property type="evidence" value="ECO:0007669"/>
    <property type="project" value="InterPro"/>
</dbReference>
<dbReference type="GO" id="GO:0000049">
    <property type="term" value="F:tRNA binding"/>
    <property type="evidence" value="ECO:0007669"/>
    <property type="project" value="TreeGrafter"/>
</dbReference>
<dbReference type="SUPFAM" id="SSF47323">
    <property type="entry name" value="Anticodon-binding domain of a subclass of class I aminoacyl-tRNA synthetases"/>
    <property type="match status" value="1"/>
</dbReference>
<protein>
    <submittedName>
        <fullName evidence="3">DALR anticodon-binding domain-containing protein 3-like</fullName>
    </submittedName>
</protein>
<dbReference type="OMA" id="SSWPIRI"/>
<dbReference type="InterPro" id="IPR037380">
    <property type="entry name" value="DALRD3"/>
</dbReference>
<evidence type="ECO:0000313" key="3">
    <source>
        <dbReference type="RefSeq" id="XP_008487888.1"/>
    </source>
</evidence>
<dbReference type="GO" id="GO:0004814">
    <property type="term" value="F:arginine-tRNA ligase activity"/>
    <property type="evidence" value="ECO:0007669"/>
    <property type="project" value="InterPro"/>
</dbReference>
<dbReference type="GO" id="GO:0005524">
    <property type="term" value="F:ATP binding"/>
    <property type="evidence" value="ECO:0007669"/>
    <property type="project" value="InterPro"/>
</dbReference>
<organism evidence="2 3">
    <name type="scientific">Diaphorina citri</name>
    <name type="common">Asian citrus psyllid</name>
    <dbReference type="NCBI Taxonomy" id="121845"/>
    <lineage>
        <taxon>Eukaryota</taxon>
        <taxon>Metazoa</taxon>
        <taxon>Ecdysozoa</taxon>
        <taxon>Arthropoda</taxon>
        <taxon>Hexapoda</taxon>
        <taxon>Insecta</taxon>
        <taxon>Pterygota</taxon>
        <taxon>Neoptera</taxon>
        <taxon>Paraneoptera</taxon>
        <taxon>Hemiptera</taxon>
        <taxon>Sternorrhyncha</taxon>
        <taxon>Psylloidea</taxon>
        <taxon>Psyllidae</taxon>
        <taxon>Diaphorininae</taxon>
        <taxon>Diaphorina</taxon>
    </lineage>
</organism>